<evidence type="ECO:0000259" key="7">
    <source>
        <dbReference type="PROSITE" id="PS51489"/>
    </source>
</evidence>
<evidence type="ECO:0000256" key="4">
    <source>
        <dbReference type="ARBA" id="ARBA00023328"/>
    </source>
</evidence>
<feature type="region of interest" description="Disordered" evidence="5">
    <location>
        <begin position="248"/>
        <end position="272"/>
    </location>
</feature>
<name>A0ABM4CIS4_HYDVU</name>
<proteinExistence type="predicted"/>
<evidence type="ECO:0000313" key="9">
    <source>
        <dbReference type="RefSeq" id="XP_065661647.1"/>
    </source>
</evidence>
<dbReference type="Pfam" id="PF08311">
    <property type="entry name" value="Mad3_BUB1_I"/>
    <property type="match status" value="1"/>
</dbReference>
<dbReference type="PANTHER" id="PTHR14030">
    <property type="entry name" value="MITOTIC CHECKPOINT SERINE/THREONINE-PROTEIN KINASE BUB1"/>
    <property type="match status" value="1"/>
</dbReference>
<dbReference type="SUPFAM" id="SSF56112">
    <property type="entry name" value="Protein kinase-like (PK-like)"/>
    <property type="match status" value="1"/>
</dbReference>
<dbReference type="PANTHER" id="PTHR14030:SF4">
    <property type="entry name" value="BUB1 KINASE, ISOFORM A-RELATED"/>
    <property type="match status" value="1"/>
</dbReference>
<organism evidence="8 9">
    <name type="scientific">Hydra vulgaris</name>
    <name type="common">Hydra</name>
    <name type="synonym">Hydra attenuata</name>
    <dbReference type="NCBI Taxonomy" id="6087"/>
    <lineage>
        <taxon>Eukaryota</taxon>
        <taxon>Metazoa</taxon>
        <taxon>Cnidaria</taxon>
        <taxon>Hydrozoa</taxon>
        <taxon>Hydroidolina</taxon>
        <taxon>Anthoathecata</taxon>
        <taxon>Aplanulata</taxon>
        <taxon>Hydridae</taxon>
        <taxon>Hydra</taxon>
    </lineage>
</organism>
<dbReference type="SMART" id="SM00220">
    <property type="entry name" value="S_TKc"/>
    <property type="match status" value="1"/>
</dbReference>
<evidence type="ECO:0000256" key="2">
    <source>
        <dbReference type="ARBA" id="ARBA00022454"/>
    </source>
</evidence>
<dbReference type="PROSITE" id="PS51489">
    <property type="entry name" value="BUB1_N"/>
    <property type="match status" value="1"/>
</dbReference>
<evidence type="ECO:0000256" key="1">
    <source>
        <dbReference type="ARBA" id="ARBA00004629"/>
    </source>
</evidence>
<feature type="domain" description="BUB1 N-terminal" evidence="7">
    <location>
        <begin position="48"/>
        <end position="202"/>
    </location>
</feature>
<dbReference type="InterPro" id="IPR015661">
    <property type="entry name" value="Bub1/Mad3"/>
</dbReference>
<keyword evidence="8" id="KW-1185">Reference proteome</keyword>
<dbReference type="InterPro" id="IPR000719">
    <property type="entry name" value="Prot_kinase_dom"/>
</dbReference>
<sequence>MDGSTQEDEWEQCKENVQPLKGGRKITDLRKVLTGDGNEYMKTTIQHFEFQLRNTEGDLNQLDVWHSYITWMEQNSTQTKEVLPLLQRCMMFFKKKKTVNEHKKYVELWVKMSEAVDDPNLIFEYMFDHDIGTSLSLFYICWAEHFETIGAIKKSDELYNLGINRSAQPLDVLKEGKRMFEMRMAKSSSSKSVETENSREVLAGLNAYKGGKVPSNRIKKEVKKQTTSQKVSCSGPYFQIFKEESSSDSVLPAPSKGQSKVLPTDPSLHIENTKPVTTLKGTKIKAGGSSSSVSFPIYQEDVHISNTTLHKHVIIEDRKPLSAIKVSRGEPDFYKELPTNSKVVEMYCKARIYMGKLEFSFEELKAMTRKYAQCDNKLAEQFDIKSDKFKTKLDFSDMKTNKLPLNSSLTHCPPSSAGHSEKVNVIDLTNNELKPEVNSYLKELSTINKNAPLTKIDKNINLCPDIDITENLASKSHKVNQNNLGHLIDSLESTVCFPFLDKDKEIFKKKKVEPGNEANKNQDGLNYLDSLAHLTDSLEMTVCFPSVQNKDIFNTKEISPENPVSEKIYESNIIQKVSLQDVKSVCASVLHKETESTKRKSFNDDVSENKKLKNEFLNSTESSSLNPPEPLTTAVSFNKSFHVDISNNISQESTITSMISTVQTGILNDSFDLDKLTSSFYEEKECCAAETKKTDICSNKIPKLFDESEIKSQFALPQNHEAIGTYQESKNGVMLNVDKSSSSKNDIEHLKLLSSADDVLSYEKLFSKTPMIKKAFHKKDFFQLPAPSPSITLNTKYAKDNIQSLFNESLDFDIDATDHIKDSSYNGAKSSFLHDSSDLQNCNQKNVTLKQSANYRPFDVPSKPAFDIFPDTSGKSKVPSKPAFEILPDVPVQSKTTSKPVFEISSDAPVNSKGPLKPAFEIFSDAPVQSKVPLKPAFEIFPDAPVQSKSTSKPVFEIFSDAPVSSKALSKPAFEIFSDAPVQSKGPSKPAFEILPDAPVQSKTTSKPVFEIFSDASVNSKAPPKPAFEIFSDASVQSKVPSSSAFEIFSDPSVQSKVPLKSAFEIFSDVPANSKALSKPAFEIFSDDPVQSKVPSKSAFENVSDPSVQSKIPSKSAFEIFSDASVQSKVPSISAFEIFSDASIQSKVPSKSAFEILPDVPVQSKTISKPVFEIFSDIPVQSKFITNSSDINLSKSFGISAQSKDIPLPNKNTSLPHLTFFDSKEKKSLGFDNCKPFEVKVVSEHNKNCLDAPAHHNNTQDNFKKPLSVDENFCYQMENQEKVDKTTLNTFQLLSNTSNTSEFNSFKEDTTQIKQIPQRYSSTPFNGTQNKFISFDCSKFQFDGHTENIAFDYTKNENKAELSIINERSKEDTGGSDDSGSKTSLFNNETGYQYIEAFKKDFLEASLKAAMGYFTQSVSFLNINGKLPKLQGTEMELNLGPRKVRIRKSIKKNQNTASYKGVNVFSKQILLKISTGDGLKMLWDFYISILIQERINLAKKELSAKQNFIQHYFGLKYYDAVCIESPFYSEGTLKDLLDLYQRHNQTIDEVLIMLYAYEILRILQVLHCINIIHTNICLKNFIIGDCNTGDNVSPLDLQCLVLKGFYESIDLNNFCDDVMFVGSRGNEEYECPEMFHGSPWKFQVDYFAAASSIHFLIFQTNMNTYMDPNTKKLTICKSFKASWNDKIWTKFFSVLINFPSQSSFLSDLSVSLADELSQRSDELKIALSRKNDLIMEDE</sequence>
<evidence type="ECO:0000259" key="6">
    <source>
        <dbReference type="PROSITE" id="PS50011"/>
    </source>
</evidence>
<dbReference type="RefSeq" id="XP_065661647.1">
    <property type="nucleotide sequence ID" value="XM_065805575.1"/>
</dbReference>
<evidence type="ECO:0000256" key="3">
    <source>
        <dbReference type="ARBA" id="ARBA00022838"/>
    </source>
</evidence>
<reference evidence="9" key="1">
    <citation type="submission" date="2025-08" db="UniProtKB">
        <authorList>
            <consortium name="RefSeq"/>
        </authorList>
    </citation>
    <scope>IDENTIFICATION</scope>
</reference>
<keyword evidence="3" id="KW-0995">Kinetochore</keyword>
<dbReference type="Gene3D" id="1.25.40.430">
    <property type="match status" value="1"/>
</dbReference>
<dbReference type="InterPro" id="IPR011009">
    <property type="entry name" value="Kinase-like_dom_sf"/>
</dbReference>
<dbReference type="GeneID" id="100198524"/>
<dbReference type="SMART" id="SM00777">
    <property type="entry name" value="Mad3_BUB1_I"/>
    <property type="match status" value="1"/>
</dbReference>
<dbReference type="PROSITE" id="PS50011">
    <property type="entry name" value="PROTEIN_KINASE_DOM"/>
    <property type="match status" value="1"/>
</dbReference>
<feature type="domain" description="Protein kinase" evidence="6">
    <location>
        <begin position="1444"/>
        <end position="1738"/>
    </location>
</feature>
<evidence type="ECO:0000256" key="5">
    <source>
        <dbReference type="SAM" id="MobiDB-lite"/>
    </source>
</evidence>
<gene>
    <name evidence="9" type="primary">LOC100198524</name>
</gene>
<comment type="subcellular location">
    <subcellularLocation>
        <location evidence="1">Chromosome</location>
        <location evidence="1">Centromere</location>
        <location evidence="1">Kinetochore</location>
    </subcellularLocation>
</comment>
<keyword evidence="2" id="KW-0158">Chromosome</keyword>
<dbReference type="InterPro" id="IPR013212">
    <property type="entry name" value="Mad3/Bub1_I"/>
</dbReference>
<dbReference type="Proteomes" id="UP001652625">
    <property type="component" value="Chromosome 09"/>
</dbReference>
<evidence type="ECO:0000313" key="8">
    <source>
        <dbReference type="Proteomes" id="UP001652625"/>
    </source>
</evidence>
<protein>
    <submittedName>
        <fullName evidence="9">Uncharacterized protein LOC100198524 isoform X3</fullName>
    </submittedName>
</protein>
<dbReference type="Gene3D" id="1.10.510.10">
    <property type="entry name" value="Transferase(Phosphotransferase) domain 1"/>
    <property type="match status" value="1"/>
</dbReference>
<keyword evidence="4" id="KW-0137">Centromere</keyword>
<accession>A0ABM4CIS4</accession>